<dbReference type="Proteomes" id="UP000237144">
    <property type="component" value="Unassembled WGS sequence"/>
</dbReference>
<keyword evidence="3 6" id="KW-0812">Transmembrane</keyword>
<evidence type="ECO:0000256" key="4">
    <source>
        <dbReference type="ARBA" id="ARBA00022989"/>
    </source>
</evidence>
<feature type="non-terminal residue" evidence="7">
    <location>
        <position position="1"/>
    </location>
</feature>
<feature type="transmembrane region" description="Helical" evidence="6">
    <location>
        <begin position="164"/>
        <end position="184"/>
    </location>
</feature>
<accession>A0A2S5B2T7</accession>
<dbReference type="AlphaFoldDB" id="A0A2S5B2T7"/>
<feature type="transmembrane region" description="Helical" evidence="6">
    <location>
        <begin position="196"/>
        <end position="218"/>
    </location>
</feature>
<proteinExistence type="inferred from homology"/>
<dbReference type="OrthoDB" id="10027013at2759"/>
<evidence type="ECO:0000313" key="7">
    <source>
        <dbReference type="EMBL" id="POY71102.1"/>
    </source>
</evidence>
<comment type="subcellular location">
    <subcellularLocation>
        <location evidence="1">Membrane</location>
        <topology evidence="1">Multi-pass membrane protein</topology>
    </subcellularLocation>
</comment>
<evidence type="ECO:0000313" key="8">
    <source>
        <dbReference type="Proteomes" id="UP000237144"/>
    </source>
</evidence>
<keyword evidence="8" id="KW-1185">Reference proteome</keyword>
<dbReference type="STRING" id="741276.A0A2S5B2T7"/>
<evidence type="ECO:0000256" key="2">
    <source>
        <dbReference type="ARBA" id="ARBA00006293"/>
    </source>
</evidence>
<feature type="transmembrane region" description="Helical" evidence="6">
    <location>
        <begin position="280"/>
        <end position="297"/>
    </location>
</feature>
<dbReference type="PANTHER" id="PTHR12841">
    <property type="entry name" value="PROTEIN UNC-50 HOMOLOG"/>
    <property type="match status" value="1"/>
</dbReference>
<feature type="transmembrane region" description="Helical" evidence="6">
    <location>
        <begin position="309"/>
        <end position="334"/>
    </location>
</feature>
<evidence type="ECO:0000256" key="5">
    <source>
        <dbReference type="ARBA" id="ARBA00023136"/>
    </source>
</evidence>
<keyword evidence="4 6" id="KW-1133">Transmembrane helix</keyword>
<comment type="caution">
    <text evidence="7">The sequence shown here is derived from an EMBL/GenBank/DDBJ whole genome shotgun (WGS) entry which is preliminary data.</text>
</comment>
<organism evidence="7 8">
    <name type="scientific">Rhodotorula taiwanensis</name>
    <dbReference type="NCBI Taxonomy" id="741276"/>
    <lineage>
        <taxon>Eukaryota</taxon>
        <taxon>Fungi</taxon>
        <taxon>Dikarya</taxon>
        <taxon>Basidiomycota</taxon>
        <taxon>Pucciniomycotina</taxon>
        <taxon>Microbotryomycetes</taxon>
        <taxon>Sporidiobolales</taxon>
        <taxon>Sporidiobolaceae</taxon>
        <taxon>Rhodotorula</taxon>
    </lineage>
</organism>
<sequence>PELGNCARCVGTTSTLAPRLLSPPLACPAHSLQITKRPCYRHLEAVDLRTGESHSRPTTTRLACTADPPDLDNSHSGYSGRLTSNGNSYSALGTGSNTGAGTTAGGTGGGGFKTWSRRLSRWPQLDFELAVWQMGYLCIAPRRVYRNVYYHKQTKNTWARDDPAMLLLITLCLVVAAVLWSAMYAHYGIVGTLETILSFVLVHFFLAGLVISTSLWALSNRFLRHATHVHATDQKVEWPYAFDIHANSFFPFFLQLYVAQLLLAPVVTRSNWVCLWVGNTLYLSAFTQYAYVTYLGYNALPFLIRSELLLFPVAIFAAFYIVSLLGFNISHVVLEGIFGR</sequence>
<reference evidence="7 8" key="1">
    <citation type="journal article" date="2018" name="Front. Microbiol.">
        <title>Prospects for Fungal Bioremediation of Acidic Radioactive Waste Sites: Characterization and Genome Sequence of Rhodotorula taiwanensis MD1149.</title>
        <authorList>
            <person name="Tkavc R."/>
            <person name="Matrosova V.Y."/>
            <person name="Grichenko O.E."/>
            <person name="Gostincar C."/>
            <person name="Volpe R.P."/>
            <person name="Klimenkova P."/>
            <person name="Gaidamakova E.K."/>
            <person name="Zhou C.E."/>
            <person name="Stewart B.J."/>
            <person name="Lyman M.G."/>
            <person name="Malfatti S.A."/>
            <person name="Rubinfeld B."/>
            <person name="Courtot M."/>
            <person name="Singh J."/>
            <person name="Dalgard C.L."/>
            <person name="Hamilton T."/>
            <person name="Frey K.G."/>
            <person name="Gunde-Cimerman N."/>
            <person name="Dugan L."/>
            <person name="Daly M.J."/>
        </authorList>
    </citation>
    <scope>NUCLEOTIDE SEQUENCE [LARGE SCALE GENOMIC DNA]</scope>
    <source>
        <strain evidence="7 8">MD1149</strain>
    </source>
</reference>
<dbReference type="EMBL" id="PJQD01000086">
    <property type="protein sequence ID" value="POY71102.1"/>
    <property type="molecule type" value="Genomic_DNA"/>
</dbReference>
<dbReference type="InterPro" id="IPR007881">
    <property type="entry name" value="UNC-50"/>
</dbReference>
<evidence type="ECO:0000256" key="1">
    <source>
        <dbReference type="ARBA" id="ARBA00004141"/>
    </source>
</evidence>
<evidence type="ECO:0000256" key="3">
    <source>
        <dbReference type="ARBA" id="ARBA00022692"/>
    </source>
</evidence>
<dbReference type="GO" id="GO:0000139">
    <property type="term" value="C:Golgi membrane"/>
    <property type="evidence" value="ECO:0007669"/>
    <property type="project" value="TreeGrafter"/>
</dbReference>
<evidence type="ECO:0008006" key="9">
    <source>
        <dbReference type="Google" id="ProtNLM"/>
    </source>
</evidence>
<evidence type="ECO:0000256" key="6">
    <source>
        <dbReference type="SAM" id="Phobius"/>
    </source>
</evidence>
<dbReference type="PANTHER" id="PTHR12841:SF6">
    <property type="entry name" value="PROTEIN UNC-50 HOMOLOG"/>
    <property type="match status" value="1"/>
</dbReference>
<name>A0A2S5B2T7_9BASI</name>
<gene>
    <name evidence="7" type="ORF">BMF94_5859</name>
</gene>
<dbReference type="Pfam" id="PF05216">
    <property type="entry name" value="UNC-50"/>
    <property type="match status" value="1"/>
</dbReference>
<keyword evidence="5 6" id="KW-0472">Membrane</keyword>
<protein>
    <recommendedName>
        <fullName evidence="9">UNC-50 family protein</fullName>
    </recommendedName>
</protein>
<comment type="similarity">
    <text evidence="2">Belongs to the unc-50 family.</text>
</comment>